<protein>
    <recommendedName>
        <fullName evidence="1">Serpin domain-containing protein</fullName>
    </recommendedName>
</protein>
<organism evidence="2 3">
    <name type="scientific">Chelydra serpentina</name>
    <name type="common">Snapping turtle</name>
    <name type="synonym">Testudo serpentina</name>
    <dbReference type="NCBI Taxonomy" id="8475"/>
    <lineage>
        <taxon>Eukaryota</taxon>
        <taxon>Metazoa</taxon>
        <taxon>Chordata</taxon>
        <taxon>Craniata</taxon>
        <taxon>Vertebrata</taxon>
        <taxon>Euteleostomi</taxon>
        <taxon>Archelosauria</taxon>
        <taxon>Testudinata</taxon>
        <taxon>Testudines</taxon>
        <taxon>Cryptodira</taxon>
        <taxon>Durocryptodira</taxon>
        <taxon>Americhelydia</taxon>
        <taxon>Chelydroidea</taxon>
        <taxon>Chelydridae</taxon>
        <taxon>Chelydra</taxon>
    </lineage>
</organism>
<evidence type="ECO:0000259" key="1">
    <source>
        <dbReference type="Pfam" id="PF00079"/>
    </source>
</evidence>
<dbReference type="Ensembl" id="ENSCSRT00000021325.1">
    <property type="protein sequence ID" value="ENSCSRP00000020419.1"/>
    <property type="gene ID" value="ENSCSRG00000015511.1"/>
</dbReference>
<dbReference type="InterPro" id="IPR042178">
    <property type="entry name" value="Serpin_sf_1"/>
</dbReference>
<proteinExistence type="predicted"/>
<evidence type="ECO:0000313" key="3">
    <source>
        <dbReference type="Proteomes" id="UP000694403"/>
    </source>
</evidence>
<dbReference type="InterPro" id="IPR036186">
    <property type="entry name" value="Serpin_sf"/>
</dbReference>
<dbReference type="AlphaFoldDB" id="A0A8C3SXZ8"/>
<sequence length="74" mass="8145">MEALSVANTGFALDLFMHECKTQTNTNILFSPWSISTTLATVYLGAKGNTADQMAEVSWDCRECQLLRNAATIE</sequence>
<dbReference type="Proteomes" id="UP000694403">
    <property type="component" value="Unplaced"/>
</dbReference>
<dbReference type="SUPFAM" id="SSF56574">
    <property type="entry name" value="Serpins"/>
    <property type="match status" value="1"/>
</dbReference>
<keyword evidence="3" id="KW-1185">Reference proteome</keyword>
<accession>A0A8C3SXZ8</accession>
<name>A0A8C3SXZ8_CHESE</name>
<dbReference type="Pfam" id="PF00079">
    <property type="entry name" value="Serpin"/>
    <property type="match status" value="1"/>
</dbReference>
<dbReference type="PANTHER" id="PTHR11461:SF61">
    <property type="entry name" value="PLASMINOGEN ACTIVATOR INHIBITOR 2"/>
    <property type="match status" value="1"/>
</dbReference>
<feature type="domain" description="Serpin" evidence="1">
    <location>
        <begin position="7"/>
        <end position="57"/>
    </location>
</feature>
<reference evidence="2" key="2">
    <citation type="submission" date="2025-09" db="UniProtKB">
        <authorList>
            <consortium name="Ensembl"/>
        </authorList>
    </citation>
    <scope>IDENTIFICATION</scope>
</reference>
<dbReference type="InterPro" id="IPR023796">
    <property type="entry name" value="Serpin_dom"/>
</dbReference>
<dbReference type="PANTHER" id="PTHR11461">
    <property type="entry name" value="SERINE PROTEASE INHIBITOR, SERPIN"/>
    <property type="match status" value="1"/>
</dbReference>
<reference evidence="2" key="1">
    <citation type="submission" date="2025-08" db="UniProtKB">
        <authorList>
            <consortium name="Ensembl"/>
        </authorList>
    </citation>
    <scope>IDENTIFICATION</scope>
</reference>
<evidence type="ECO:0000313" key="2">
    <source>
        <dbReference type="Ensembl" id="ENSCSRP00000020419.1"/>
    </source>
</evidence>
<dbReference type="GO" id="GO:0004867">
    <property type="term" value="F:serine-type endopeptidase inhibitor activity"/>
    <property type="evidence" value="ECO:0007669"/>
    <property type="project" value="InterPro"/>
</dbReference>
<dbReference type="GO" id="GO:0005615">
    <property type="term" value="C:extracellular space"/>
    <property type="evidence" value="ECO:0007669"/>
    <property type="project" value="InterPro"/>
</dbReference>
<dbReference type="InterPro" id="IPR000215">
    <property type="entry name" value="Serpin_fam"/>
</dbReference>
<dbReference type="Gene3D" id="3.30.497.10">
    <property type="entry name" value="Antithrombin, subunit I, domain 2"/>
    <property type="match status" value="1"/>
</dbReference>